<dbReference type="EMBL" id="SDOV01000001">
    <property type="protein sequence ID" value="KAH7644485.1"/>
    <property type="molecule type" value="Genomic_DNA"/>
</dbReference>
<evidence type="ECO:0000256" key="7">
    <source>
        <dbReference type="ARBA" id="ARBA00022989"/>
    </source>
</evidence>
<keyword evidence="5" id="KW-0677">Repeat</keyword>
<keyword evidence="4 10" id="KW-0812">Transmembrane</keyword>
<evidence type="ECO:0000256" key="2">
    <source>
        <dbReference type="ARBA" id="ARBA00006375"/>
    </source>
</evidence>
<gene>
    <name evidence="12" type="ORF">HUG17_0023</name>
</gene>
<protein>
    <submittedName>
        <fullName evidence="12">S-adenosylmethionine mitochondrial carrier protein-like protein</fullName>
    </submittedName>
</protein>
<sequence>MSQNEILNQPSSSSYPYFQRFINPLLSGACAGLAVDVTLFPIDTIKTRLQSANGFWKSGGFTRIYSGIGSTVSGSAPGAALFFITYESGKYLLSGQQCLHLDSRYNSVAYMISASMGEIVACLVRVPVEVVKQRAQAFHMNSVQVLQQTLRQSGWPGLYRGYASTIMREIPFSMIQFSLWEHTKQAWANWQQTSTTTTTTAVEPYQAMICGSFSGAIAAFLTTPLDVAKTQIMLQDFGGSSRSIDNNNKSVPIRYFYTIRSIFKHKGLQGLWAGALPRVVWISIGGAIFLGGYEWVHTSLEKCFIQ</sequence>
<dbReference type="Proteomes" id="UP000828236">
    <property type="component" value="Unassembled WGS sequence"/>
</dbReference>
<dbReference type="PANTHER" id="PTHR45667">
    <property type="entry name" value="S-ADENOSYLMETHIONINE MITOCHONDRIAL CARRIER PROTEIN"/>
    <property type="match status" value="1"/>
</dbReference>
<evidence type="ECO:0000256" key="1">
    <source>
        <dbReference type="ARBA" id="ARBA00004448"/>
    </source>
</evidence>
<feature type="repeat" description="Solcar" evidence="10">
    <location>
        <begin position="202"/>
        <end position="299"/>
    </location>
</feature>
<dbReference type="OrthoDB" id="276989at2759"/>
<evidence type="ECO:0000256" key="4">
    <source>
        <dbReference type="ARBA" id="ARBA00022692"/>
    </source>
</evidence>
<evidence type="ECO:0000256" key="5">
    <source>
        <dbReference type="ARBA" id="ARBA00022737"/>
    </source>
</evidence>
<keyword evidence="9 10" id="KW-0472">Membrane</keyword>
<dbReference type="GO" id="GO:0005743">
    <property type="term" value="C:mitochondrial inner membrane"/>
    <property type="evidence" value="ECO:0007669"/>
    <property type="project" value="UniProtKB-SubCell"/>
</dbReference>
<reference evidence="12" key="1">
    <citation type="submission" date="2020-06" db="EMBL/GenBank/DDBJ databases">
        <authorList>
            <person name="Ji K."/>
            <person name="Li J."/>
        </authorList>
    </citation>
    <scope>NUCLEOTIDE SEQUENCE</scope>
    <source>
        <strain evidence="12">JKM2019</strain>
        <tissue evidence="12">Whole body</tissue>
    </source>
</reference>
<accession>A0A9D4SKJ5</accession>
<comment type="similarity">
    <text evidence="2 11">Belongs to the mitochondrial carrier (TC 2.A.29) family.</text>
</comment>
<proteinExistence type="inferred from homology"/>
<evidence type="ECO:0000256" key="8">
    <source>
        <dbReference type="ARBA" id="ARBA00023128"/>
    </source>
</evidence>
<evidence type="ECO:0000256" key="9">
    <source>
        <dbReference type="ARBA" id="ARBA00023136"/>
    </source>
</evidence>
<dbReference type="FunFam" id="1.50.40.10:FF:000018">
    <property type="entry name" value="S-adenosylmethionine mitochondrial carrier protein-like"/>
    <property type="match status" value="1"/>
</dbReference>
<evidence type="ECO:0000256" key="6">
    <source>
        <dbReference type="ARBA" id="ARBA00022792"/>
    </source>
</evidence>
<comment type="caution">
    <text evidence="12">The sequence shown here is derived from an EMBL/GenBank/DDBJ whole genome shotgun (WGS) entry which is preliminary data.</text>
</comment>
<dbReference type="InterPro" id="IPR018108">
    <property type="entry name" value="MCP_transmembrane"/>
</dbReference>
<dbReference type="InterPro" id="IPR023395">
    <property type="entry name" value="MCP_dom_sf"/>
</dbReference>
<evidence type="ECO:0000256" key="10">
    <source>
        <dbReference type="PROSITE-ProRule" id="PRU00282"/>
    </source>
</evidence>
<comment type="subcellular location">
    <subcellularLocation>
        <location evidence="1">Mitochondrion inner membrane</location>
        <topology evidence="1">Multi-pass membrane protein</topology>
    </subcellularLocation>
</comment>
<organism evidence="12">
    <name type="scientific">Dermatophagoides farinae</name>
    <name type="common">American house dust mite</name>
    <dbReference type="NCBI Taxonomy" id="6954"/>
    <lineage>
        <taxon>Eukaryota</taxon>
        <taxon>Metazoa</taxon>
        <taxon>Ecdysozoa</taxon>
        <taxon>Arthropoda</taxon>
        <taxon>Chelicerata</taxon>
        <taxon>Arachnida</taxon>
        <taxon>Acari</taxon>
        <taxon>Acariformes</taxon>
        <taxon>Sarcoptiformes</taxon>
        <taxon>Astigmata</taxon>
        <taxon>Psoroptidia</taxon>
        <taxon>Analgoidea</taxon>
        <taxon>Pyroglyphidae</taxon>
        <taxon>Dermatophagoidinae</taxon>
        <taxon>Dermatophagoides</taxon>
    </lineage>
</organism>
<dbReference type="AlphaFoldDB" id="A0A9D4SKJ5"/>
<keyword evidence="8" id="KW-0496">Mitochondrion</keyword>
<feature type="repeat" description="Solcar" evidence="10">
    <location>
        <begin position="105"/>
        <end position="186"/>
    </location>
</feature>
<dbReference type="SUPFAM" id="SSF103506">
    <property type="entry name" value="Mitochondrial carrier"/>
    <property type="match status" value="1"/>
</dbReference>
<dbReference type="Pfam" id="PF00153">
    <property type="entry name" value="Mito_carr"/>
    <property type="match status" value="3"/>
</dbReference>
<keyword evidence="7" id="KW-1133">Transmembrane helix</keyword>
<evidence type="ECO:0000256" key="11">
    <source>
        <dbReference type="RuleBase" id="RU000488"/>
    </source>
</evidence>
<keyword evidence="6" id="KW-0999">Mitochondrion inner membrane</keyword>
<reference evidence="12" key="2">
    <citation type="journal article" date="2021" name="World Allergy Organ. J.">
        <title>Chromosome-level assembly of Dermatophagoides farinae genome and transcriptome reveals two novel allergens Der f 37 and Der f 39.</title>
        <authorList>
            <person name="Chen J."/>
            <person name="Cai Z."/>
            <person name="Fan D."/>
            <person name="Hu J."/>
            <person name="Hou Y."/>
            <person name="He Y."/>
            <person name="Zhang Z."/>
            <person name="Zhao Z."/>
            <person name="Gao P."/>
            <person name="Hu W."/>
            <person name="Sun J."/>
            <person name="Li J."/>
            <person name="Ji K."/>
        </authorList>
    </citation>
    <scope>NUCLEOTIDE SEQUENCE</scope>
    <source>
        <strain evidence="12">JKM2019</strain>
    </source>
</reference>
<dbReference type="Gene3D" id="1.50.40.10">
    <property type="entry name" value="Mitochondrial carrier domain"/>
    <property type="match status" value="2"/>
</dbReference>
<evidence type="ECO:0000313" key="12">
    <source>
        <dbReference type="EMBL" id="KAH7644485.1"/>
    </source>
</evidence>
<dbReference type="PROSITE" id="PS50920">
    <property type="entry name" value="SOLCAR"/>
    <property type="match status" value="3"/>
</dbReference>
<evidence type="ECO:0000256" key="3">
    <source>
        <dbReference type="ARBA" id="ARBA00022448"/>
    </source>
</evidence>
<feature type="repeat" description="Solcar" evidence="10">
    <location>
        <begin position="19"/>
        <end position="92"/>
    </location>
</feature>
<keyword evidence="3 11" id="KW-0813">Transport</keyword>
<name>A0A9D4SKJ5_DERFA</name>